<evidence type="ECO:0000313" key="3">
    <source>
        <dbReference type="Proteomes" id="UP001597394"/>
    </source>
</evidence>
<dbReference type="PROSITE" id="PS51257">
    <property type="entry name" value="PROKAR_LIPOPROTEIN"/>
    <property type="match status" value="1"/>
</dbReference>
<dbReference type="EMBL" id="JBHULG010000007">
    <property type="protein sequence ID" value="MFD2545919.1"/>
    <property type="molecule type" value="Genomic_DNA"/>
</dbReference>
<keyword evidence="3" id="KW-1185">Reference proteome</keyword>
<keyword evidence="1" id="KW-0732">Signal</keyword>
<evidence type="ECO:0000256" key="1">
    <source>
        <dbReference type="SAM" id="SignalP"/>
    </source>
</evidence>
<accession>A0ABW5KCK3</accession>
<feature type="chain" id="PRO_5045615846" evidence="1">
    <location>
        <begin position="22"/>
        <end position="160"/>
    </location>
</feature>
<reference evidence="3" key="1">
    <citation type="journal article" date="2019" name="Int. J. Syst. Evol. Microbiol.">
        <title>The Global Catalogue of Microorganisms (GCM) 10K type strain sequencing project: providing services to taxonomists for standard genome sequencing and annotation.</title>
        <authorList>
            <consortium name="The Broad Institute Genomics Platform"/>
            <consortium name="The Broad Institute Genome Sequencing Center for Infectious Disease"/>
            <person name="Wu L."/>
            <person name="Ma J."/>
        </authorList>
    </citation>
    <scope>NUCLEOTIDE SEQUENCE [LARGE SCALE GENOMIC DNA]</scope>
    <source>
        <strain evidence="3">KCTC 52204</strain>
    </source>
</reference>
<dbReference type="RefSeq" id="WP_255930629.1">
    <property type="nucleotide sequence ID" value="NZ_JANFQP010000003.1"/>
</dbReference>
<comment type="caution">
    <text evidence="2">The sequence shown here is derived from an EMBL/GenBank/DDBJ whole genome shotgun (WGS) entry which is preliminary data.</text>
</comment>
<proteinExistence type="predicted"/>
<name>A0ABW5KCK3_9FLAO</name>
<sequence length="160" mass="17726">MMKFLKIFLVSLFLISLFSCGSDDDICVSGEATPRMKLKFKTKATGKLKTMDSIFVNVDYGNGPVSVIAAKTKTDSVFIPLRVDDALFTKIYVGLSKAAITSEVKVNYTTQSEYVSPACGIKKIYENVNAVLEVANPVLDVEQNQTQITDESKTHFYLLF</sequence>
<dbReference type="Pfam" id="PF20050">
    <property type="entry name" value="DUF6452"/>
    <property type="match status" value="1"/>
</dbReference>
<dbReference type="Proteomes" id="UP001597394">
    <property type="component" value="Unassembled WGS sequence"/>
</dbReference>
<feature type="signal peptide" evidence="1">
    <location>
        <begin position="1"/>
        <end position="21"/>
    </location>
</feature>
<dbReference type="InterPro" id="IPR045607">
    <property type="entry name" value="DUF6452"/>
</dbReference>
<protein>
    <submittedName>
        <fullName evidence="2">DUF6452 family protein</fullName>
    </submittedName>
</protein>
<evidence type="ECO:0000313" key="2">
    <source>
        <dbReference type="EMBL" id="MFD2545919.1"/>
    </source>
</evidence>
<organism evidence="2 3">
    <name type="scientific">Kaistella montana</name>
    <dbReference type="NCBI Taxonomy" id="1849733"/>
    <lineage>
        <taxon>Bacteria</taxon>
        <taxon>Pseudomonadati</taxon>
        <taxon>Bacteroidota</taxon>
        <taxon>Flavobacteriia</taxon>
        <taxon>Flavobacteriales</taxon>
        <taxon>Weeksellaceae</taxon>
        <taxon>Chryseobacterium group</taxon>
        <taxon>Kaistella</taxon>
    </lineage>
</organism>
<gene>
    <name evidence="2" type="ORF">ACFSO8_10665</name>
</gene>